<organism evidence="1 2">
    <name type="scientific">Henriciella mobilis</name>
    <dbReference type="NCBI Taxonomy" id="2305467"/>
    <lineage>
        <taxon>Bacteria</taxon>
        <taxon>Pseudomonadati</taxon>
        <taxon>Pseudomonadota</taxon>
        <taxon>Alphaproteobacteria</taxon>
        <taxon>Hyphomonadales</taxon>
        <taxon>Hyphomonadaceae</taxon>
        <taxon>Henriciella</taxon>
    </lineage>
</organism>
<evidence type="ECO:0000313" key="1">
    <source>
        <dbReference type="EMBL" id="RIJ27117.1"/>
    </source>
</evidence>
<comment type="caution">
    <text evidence="1">The sequence shown here is derived from an EMBL/GenBank/DDBJ whole genome shotgun (WGS) entry which is preliminary data.</text>
</comment>
<proteinExistence type="predicted"/>
<dbReference type="Pfam" id="PF06073">
    <property type="entry name" value="DUF934"/>
    <property type="match status" value="1"/>
</dbReference>
<dbReference type="PIRSF" id="PIRSF030820">
    <property type="entry name" value="UCP030820"/>
    <property type="match status" value="1"/>
</dbReference>
<gene>
    <name evidence="1" type="ORF">D1223_14890</name>
</gene>
<reference evidence="1 2" key="1">
    <citation type="submission" date="2018-08" db="EMBL/GenBank/DDBJ databases">
        <title>Henriciella mobilis sp. nov., isolated from seawater.</title>
        <authorList>
            <person name="Cheng H."/>
            <person name="Wu Y.-H."/>
            <person name="Xu X.-W."/>
            <person name="Guo L.-L."/>
        </authorList>
    </citation>
    <scope>NUCLEOTIDE SEQUENCE [LARGE SCALE GENOMIC DNA]</scope>
    <source>
        <strain evidence="1 2">JN25</strain>
    </source>
</reference>
<dbReference type="AlphaFoldDB" id="A0A399RAW6"/>
<dbReference type="InterPro" id="IPR008318">
    <property type="entry name" value="UCP030820"/>
</dbReference>
<protein>
    <submittedName>
        <fullName evidence="1">DUF934 domain-containing protein</fullName>
    </submittedName>
</protein>
<name>A0A399RAW6_9PROT</name>
<dbReference type="EMBL" id="QWFX01000014">
    <property type="protein sequence ID" value="RIJ27117.1"/>
    <property type="molecule type" value="Genomic_DNA"/>
</dbReference>
<dbReference type="Proteomes" id="UP000266385">
    <property type="component" value="Unassembled WGS sequence"/>
</dbReference>
<dbReference type="OrthoDB" id="9800421at2"/>
<dbReference type="RefSeq" id="WP_119377231.1">
    <property type="nucleotide sequence ID" value="NZ_QWFX01000014.1"/>
</dbReference>
<keyword evidence="2" id="KW-1185">Reference proteome</keyword>
<evidence type="ECO:0000313" key="2">
    <source>
        <dbReference type="Proteomes" id="UP000266385"/>
    </source>
</evidence>
<sequence>MPLIKDRQEVDDVWAFVPDDTPLSPGGCVTVSLGRFRSETEILLARNSNIGVRLEPADDPHELEEHLHRLNLIEISFPKYTDGRGYSQAQLLRRRLGYEGELRAVGHVLRDQILYMNRSGFDAFETARAELPSVLQALEEYSAFYQPAADGATHVFKRRHQKD</sequence>
<accession>A0A399RAW6</accession>